<dbReference type="PANTHER" id="PTHR24095:SF14">
    <property type="entry name" value="ACETYL-COENZYME A SYNTHETASE 1"/>
    <property type="match status" value="1"/>
</dbReference>
<dbReference type="InterPro" id="IPR000873">
    <property type="entry name" value="AMP-dep_synth/lig_dom"/>
</dbReference>
<dbReference type="SUPFAM" id="SSF56801">
    <property type="entry name" value="Acetyl-CoA synthetase-like"/>
    <property type="match status" value="1"/>
</dbReference>
<accession>A0A380FHH4</accession>
<organism evidence="3 4">
    <name type="scientific">Staphylococcus gallinarum</name>
    <dbReference type="NCBI Taxonomy" id="1293"/>
    <lineage>
        <taxon>Bacteria</taxon>
        <taxon>Bacillati</taxon>
        <taxon>Bacillota</taxon>
        <taxon>Bacilli</taxon>
        <taxon>Bacillales</taxon>
        <taxon>Staphylococcaceae</taxon>
        <taxon>Staphylococcus</taxon>
    </lineage>
</organism>
<reference evidence="3 4" key="1">
    <citation type="submission" date="2018-06" db="EMBL/GenBank/DDBJ databases">
        <authorList>
            <consortium name="Pathogen Informatics"/>
            <person name="Doyle S."/>
        </authorList>
    </citation>
    <scope>NUCLEOTIDE SEQUENCE [LARGE SCALE GENOMIC DNA]</scope>
    <source>
        <strain evidence="3 4">NCTC12195</strain>
    </source>
</reference>
<dbReference type="GO" id="GO:0003987">
    <property type="term" value="F:acetate-CoA ligase activity"/>
    <property type="evidence" value="ECO:0007669"/>
    <property type="project" value="UniProtKB-EC"/>
</dbReference>
<feature type="domain" description="AMP-dependent synthetase/ligase" evidence="2">
    <location>
        <begin position="8"/>
        <end position="111"/>
    </location>
</feature>
<name>A0A380FHH4_STAGA</name>
<sequence>MHNEQCYNTIISGKYVLDFQEDDIYWCTADPGWVTGTSYGIFSPWLNGVTNCIAGGRFSPEAWYGMIEEFKVTIWYTAPTALRMLMSAGDDIVKKYDLSSLKSILSVGEAFKS</sequence>
<evidence type="ECO:0000259" key="2">
    <source>
        <dbReference type="Pfam" id="PF00501"/>
    </source>
</evidence>
<evidence type="ECO:0000313" key="4">
    <source>
        <dbReference type="Proteomes" id="UP000255277"/>
    </source>
</evidence>
<protein>
    <submittedName>
        <fullName evidence="3">Acetyl-CoA synthetase</fullName>
        <ecNumber evidence="3">6.2.1.1</ecNumber>
    </submittedName>
</protein>
<dbReference type="AlphaFoldDB" id="A0A380FHH4"/>
<dbReference type="InterPro" id="IPR042099">
    <property type="entry name" value="ANL_N_sf"/>
</dbReference>
<dbReference type="GO" id="GO:0006085">
    <property type="term" value="P:acetyl-CoA biosynthetic process"/>
    <property type="evidence" value="ECO:0007669"/>
    <property type="project" value="TreeGrafter"/>
</dbReference>
<dbReference type="Gene3D" id="3.40.50.12780">
    <property type="entry name" value="N-terminal domain of ligase-like"/>
    <property type="match status" value="1"/>
</dbReference>
<evidence type="ECO:0000256" key="1">
    <source>
        <dbReference type="ARBA" id="ARBA00022990"/>
    </source>
</evidence>
<dbReference type="Pfam" id="PF00501">
    <property type="entry name" value="AMP-binding"/>
    <property type="match status" value="1"/>
</dbReference>
<keyword evidence="3" id="KW-0436">Ligase</keyword>
<dbReference type="Proteomes" id="UP000255277">
    <property type="component" value="Unassembled WGS sequence"/>
</dbReference>
<dbReference type="GO" id="GO:0005829">
    <property type="term" value="C:cytosol"/>
    <property type="evidence" value="ECO:0007669"/>
    <property type="project" value="TreeGrafter"/>
</dbReference>
<evidence type="ECO:0000313" key="3">
    <source>
        <dbReference type="EMBL" id="SUM33598.1"/>
    </source>
</evidence>
<keyword evidence="1" id="KW-0007">Acetylation</keyword>
<proteinExistence type="predicted"/>
<gene>
    <name evidence="3" type="primary">acsA_2</name>
    <name evidence="3" type="ORF">NCTC12195_03064</name>
</gene>
<dbReference type="EC" id="6.2.1.1" evidence="3"/>
<dbReference type="PANTHER" id="PTHR24095">
    <property type="entry name" value="ACETYL-COENZYME A SYNTHETASE"/>
    <property type="match status" value="1"/>
</dbReference>
<dbReference type="EMBL" id="UHDK01000001">
    <property type="protein sequence ID" value="SUM33598.1"/>
    <property type="molecule type" value="Genomic_DNA"/>
</dbReference>